<evidence type="ECO:0000256" key="1">
    <source>
        <dbReference type="ARBA" id="ARBA00008049"/>
    </source>
</evidence>
<feature type="coiled-coil region" evidence="11">
    <location>
        <begin position="895"/>
        <end position="997"/>
    </location>
</feature>
<dbReference type="SUPFAM" id="SSF52540">
    <property type="entry name" value="P-loop containing nucleoside triphosphate hydrolases"/>
    <property type="match status" value="2"/>
</dbReference>
<feature type="binding site" evidence="10">
    <location>
        <begin position="174"/>
        <end position="181"/>
    </location>
    <ligand>
        <name>ATP</name>
        <dbReference type="ChEBI" id="CHEBI:30616"/>
    </ligand>
</feature>
<dbReference type="InterPro" id="IPR037975">
    <property type="entry name" value="MyosinXI_CBD"/>
</dbReference>
<dbReference type="Proteomes" id="UP000504604">
    <property type="component" value="Linkage group LG10"/>
</dbReference>
<evidence type="ECO:0000313" key="16">
    <source>
        <dbReference type="RefSeq" id="XP_020553106.1"/>
    </source>
</evidence>
<keyword evidence="15" id="KW-1185">Reference proteome</keyword>
<dbReference type="SMART" id="SM00242">
    <property type="entry name" value="MYSc"/>
    <property type="match status" value="1"/>
</dbReference>
<evidence type="ECO:0000256" key="10">
    <source>
        <dbReference type="PROSITE-ProRule" id="PRU00782"/>
    </source>
</evidence>
<dbReference type="PANTHER" id="PTHR13140:SF835">
    <property type="entry name" value="MYOSIN-6-LIKE ISOFORM X1"/>
    <property type="match status" value="1"/>
</dbReference>
<dbReference type="GO" id="GO:0016020">
    <property type="term" value="C:membrane"/>
    <property type="evidence" value="ECO:0007669"/>
    <property type="project" value="TreeGrafter"/>
</dbReference>
<feature type="domain" description="Dilute" evidence="12">
    <location>
        <begin position="1328"/>
        <end position="1622"/>
    </location>
</feature>
<dbReference type="PROSITE" id="PS51844">
    <property type="entry name" value="SH3_LIKE"/>
    <property type="match status" value="1"/>
</dbReference>
<comment type="similarity">
    <text evidence="1">Belongs to the TRAFAC class myosin-kinesin ATPase superfamily. Myosin family. Plant myosin class XI subfamily.</text>
</comment>
<keyword evidence="4 10" id="KW-0067">ATP-binding</keyword>
<evidence type="ECO:0000256" key="2">
    <source>
        <dbReference type="ARBA" id="ARBA00022737"/>
    </source>
</evidence>
<gene>
    <name evidence="16" type="primary">LOC105172033</name>
</gene>
<dbReference type="InterPro" id="IPR036961">
    <property type="entry name" value="Kinesin_motor_dom_sf"/>
</dbReference>
<dbReference type="InterPro" id="IPR000048">
    <property type="entry name" value="IQ_motif_EF-hand-BS"/>
</dbReference>
<dbReference type="RefSeq" id="XP_020553106.1">
    <property type="nucleotide sequence ID" value="XM_020697447.1"/>
</dbReference>
<reference evidence="16" key="2">
    <citation type="submission" date="2025-08" db="UniProtKB">
        <authorList>
            <consortium name="RefSeq"/>
        </authorList>
    </citation>
    <scope>IDENTIFICATION</scope>
</reference>
<sequence>MDFLRQKASKRLYLNMSEKSKTSSIAVGSLVWVEHPEEAWIDGEVVEVNGGEIKVACTSGEEITANAAKAYPKDPEAPACGVDDMTKLAYLHEPGVLQNLKSRYDVNEIYTYTGNILIAVNPFQRLPHLYNDDVMEKYKGMGLGELSPHPFAIADGAYRQMIKEGISQSILVSGESGAGKTESTKMLMCYLAHMGGSSKSEGRSVEQQVLESSPVLEAFGNAKTVRNNNSSRFGKFVELQFNSRGRISGAAIRTYLLERSRVCQVSDPERNYHCFYLLCAAPAEDREKYKLGDPRTFHYLNQSNCIQLAGVDDSKEYVDTRRAMDVVGISSDEQDAIFRVVAAILHLGNIEFGKTSDGDASQPKDDQSRFHLKTSAELLMCNEKALEDSLCKRVMVTRDETITKSLNPNDAAVSRDALAKIIYSRLFDWLVNKINNSIGQDPESKFLIGVLDIYGFESFKTNSFEQFCINLTNEKLQQHFNQHVFKMEQEEYTREEIDWSYIEFVDNQDILDLIEKKPGGIIALLDEACMFPRSTHETFAEKLYQTFKDHKRFTKPKLSRTGFTICHYAGDVTYQTELFLDKNKDYVVAEHQALLSASNCSFVSGLFPPLPEESSKSSKFSSIGSRFKQQLQSLLETLSATEPHYIRCVKPNNLLKPHIFENSNVLQQLRCGGVMEAIRISCAGYPTRKTFDEFLTRFKVLAPNALNGSSDEITACKRLLEKADLKGFQLGKTKVFLRAGQMAELDTVRNQVLGVSASKIQRKFRTYLARKSFLSLRNSAIQIQTLSRGQVARRIYEHKRRIAAATTIQKDMRMSVSRKAYTLLRSSAVCIQAGMRGMAARDELLRRRRNRAAIAIQRYCRGFLACHSYSSLKGAAKAIQCACRASLALQELRKLKLAARETGALQEAKVKLEEQVKELTSQLELEKRMRVEIEEAKNHEIAKLQSALEEMQMQFQGQAANETSELQQTKTKLEKQIEKLTLQLQLEKRMRADIEEAKNYETAKSQSALDEMQVQFRETKELLIKERESANKVAEQVLRAEGVADRVAEQVSRVEGAADRVAEQVSRVEGAADKVVEQVPRAEAFVDKVAEQVTRAEGAADTVVEQETNAEGAAVRVAEQVPHAEGAAVRVAEQVPHAEGAVAGQVPMGHELLNKLTAENEKLKFLVNSLEKRIDETEKKYEETNKLSEERLKQALEAESKIIQLKTEMQRLEEKISDLETTDQILRQQALINHPAGKASGHLVPTAQTAENDQPPEAQSASVAKRFAESESMRKSQIERQRENIDTLLKCITKNLGFSEGKPVAAFTIYKCLIQWRSFEAERTNVFDRLIQIIGSAIEDEANKDCMVYWLTNTSILLFLLQRTLRAPPNSPRLPPQPTSFFGRMTQGFRSFNSSTNLAVAGLNEVRQVEARYPALLFKEQLTAYVEKIYGIVRDNSKKEISPLLSSCIQASRSSLENSSESSDNSSLTSHWQSIIESLNGLLSTMKDNFVPLVLVQKIFTEIFSYINVQIFNSLLLHKECCTFNNGEYVKAGLAELELWCGNAQEYAGSSFDELQYVQQAIKLLVLQKKSELTYDVLTTEMCPKLSSQQLYRMCTLYSDDNSGAESVPPEVISSLKILTGEDSNDAGGESFVLDDNAGIPFSIDDICSSLQETDFTGVKPAQELLENPAFEFLQA</sequence>
<dbReference type="PANTHER" id="PTHR13140">
    <property type="entry name" value="MYOSIN"/>
    <property type="match status" value="1"/>
</dbReference>
<dbReference type="CDD" id="cd15475">
    <property type="entry name" value="MyosinXI_CBD"/>
    <property type="match status" value="1"/>
</dbReference>
<dbReference type="FunFam" id="1.10.10.820:FF:000001">
    <property type="entry name" value="Myosin heavy chain"/>
    <property type="match status" value="1"/>
</dbReference>
<dbReference type="SMART" id="SM00015">
    <property type="entry name" value="IQ"/>
    <property type="match status" value="6"/>
</dbReference>
<accession>A0A8M8VAE2</accession>
<organism evidence="15 16">
    <name type="scientific">Sesamum indicum</name>
    <name type="common">Oriental sesame</name>
    <name type="synonym">Sesamum orientale</name>
    <dbReference type="NCBI Taxonomy" id="4182"/>
    <lineage>
        <taxon>Eukaryota</taxon>
        <taxon>Viridiplantae</taxon>
        <taxon>Streptophyta</taxon>
        <taxon>Embryophyta</taxon>
        <taxon>Tracheophyta</taxon>
        <taxon>Spermatophyta</taxon>
        <taxon>Magnoliopsida</taxon>
        <taxon>eudicotyledons</taxon>
        <taxon>Gunneridae</taxon>
        <taxon>Pentapetalae</taxon>
        <taxon>asterids</taxon>
        <taxon>lamiids</taxon>
        <taxon>Lamiales</taxon>
        <taxon>Pedaliaceae</taxon>
        <taxon>Sesamum</taxon>
    </lineage>
</organism>
<dbReference type="Gene3D" id="1.20.120.720">
    <property type="entry name" value="Myosin VI head, motor domain, U50 subdomain"/>
    <property type="match status" value="1"/>
</dbReference>
<dbReference type="Pfam" id="PF02736">
    <property type="entry name" value="Myosin_N"/>
    <property type="match status" value="1"/>
</dbReference>
<dbReference type="GO" id="GO:0030048">
    <property type="term" value="P:actin filament-based movement"/>
    <property type="evidence" value="ECO:0007669"/>
    <property type="project" value="UniProtKB-ARBA"/>
</dbReference>
<dbReference type="OrthoDB" id="6108017at2759"/>
<reference evidence="16" key="1">
    <citation type="journal article" date="2012" name="BMC Genomics">
        <title>Development and validation of genic-SSR markers in sesame by RNA-seq.</title>
        <authorList>
            <person name="Zhang H."/>
            <person name="Wei L."/>
            <person name="Miao H."/>
            <person name="Zhang T."/>
            <person name="Wang C."/>
        </authorList>
    </citation>
    <scope>NUCLEOTIDE SEQUENCE</scope>
</reference>
<evidence type="ECO:0000259" key="12">
    <source>
        <dbReference type="PROSITE" id="PS51126"/>
    </source>
</evidence>
<dbReference type="FunFam" id="1.20.120.720:FF:000011">
    <property type="entry name" value="Myosin 2"/>
    <property type="match status" value="1"/>
</dbReference>
<dbReference type="PROSITE" id="PS50096">
    <property type="entry name" value="IQ"/>
    <property type="match status" value="4"/>
</dbReference>
<dbReference type="GO" id="GO:0007015">
    <property type="term" value="P:actin filament organization"/>
    <property type="evidence" value="ECO:0007669"/>
    <property type="project" value="InterPro"/>
</dbReference>
<feature type="domain" description="Myosin N-terminal SH3-like" evidence="14">
    <location>
        <begin position="26"/>
        <end position="75"/>
    </location>
</feature>
<feature type="domain" description="Myosin motor" evidence="13">
    <location>
        <begin position="80"/>
        <end position="750"/>
    </location>
</feature>
<dbReference type="PROSITE" id="PS51126">
    <property type="entry name" value="DILUTE"/>
    <property type="match status" value="1"/>
</dbReference>
<evidence type="ECO:0000313" key="15">
    <source>
        <dbReference type="Proteomes" id="UP000504604"/>
    </source>
</evidence>
<dbReference type="CDD" id="cd01384">
    <property type="entry name" value="MYSc_Myo11"/>
    <property type="match status" value="1"/>
</dbReference>
<dbReference type="Gene3D" id="3.40.850.10">
    <property type="entry name" value="Kinesin motor domain"/>
    <property type="match status" value="1"/>
</dbReference>
<dbReference type="Gene3D" id="1.20.5.190">
    <property type="match status" value="3"/>
</dbReference>
<dbReference type="PRINTS" id="PR00193">
    <property type="entry name" value="MYOSINHEAVY"/>
</dbReference>
<keyword evidence="9 10" id="KW-0009">Actin-binding</keyword>
<evidence type="ECO:0000256" key="5">
    <source>
        <dbReference type="ARBA" id="ARBA00022860"/>
    </source>
</evidence>
<keyword evidence="8 10" id="KW-0505">Motor protein</keyword>
<dbReference type="InterPro" id="IPR027417">
    <property type="entry name" value="P-loop_NTPase"/>
</dbReference>
<name>A0A8M8VAE2_SESIN</name>
<dbReference type="PROSITE" id="PS51456">
    <property type="entry name" value="MYOSIN_MOTOR"/>
    <property type="match status" value="1"/>
</dbReference>
<dbReference type="GO" id="GO:0051015">
    <property type="term" value="F:actin filament binding"/>
    <property type="evidence" value="ECO:0007669"/>
    <property type="project" value="TreeGrafter"/>
</dbReference>
<dbReference type="InterPro" id="IPR001609">
    <property type="entry name" value="Myosin_head_motor_dom-like"/>
</dbReference>
<feature type="coiled-coil region" evidence="11">
    <location>
        <begin position="1153"/>
        <end position="1229"/>
    </location>
</feature>
<dbReference type="Gene3D" id="1.10.10.820">
    <property type="match status" value="1"/>
</dbReference>
<dbReference type="SMART" id="SM01132">
    <property type="entry name" value="DIL"/>
    <property type="match status" value="1"/>
</dbReference>
<dbReference type="KEGG" id="sind:105172033"/>
<evidence type="ECO:0000259" key="13">
    <source>
        <dbReference type="PROSITE" id="PS51456"/>
    </source>
</evidence>
<dbReference type="InterPro" id="IPR002710">
    <property type="entry name" value="Dilute_dom"/>
</dbReference>
<keyword evidence="2" id="KW-0677">Repeat</keyword>
<evidence type="ECO:0000256" key="8">
    <source>
        <dbReference type="ARBA" id="ARBA00023175"/>
    </source>
</evidence>
<dbReference type="InterPro" id="IPR036018">
    <property type="entry name" value="MYSc_Myo11"/>
</dbReference>
<dbReference type="GO" id="GO:0016459">
    <property type="term" value="C:myosin complex"/>
    <property type="evidence" value="ECO:0007669"/>
    <property type="project" value="UniProtKB-KW"/>
</dbReference>
<proteinExistence type="inferred from homology"/>
<dbReference type="GeneID" id="105172033"/>
<dbReference type="GO" id="GO:0005737">
    <property type="term" value="C:cytoplasm"/>
    <property type="evidence" value="ECO:0007669"/>
    <property type="project" value="TreeGrafter"/>
</dbReference>
<feature type="region of interest" description="Actin-binding" evidence="10">
    <location>
        <begin position="631"/>
        <end position="653"/>
    </location>
</feature>
<keyword evidence="3 10" id="KW-0547">Nucleotide-binding</keyword>
<dbReference type="FunFam" id="1.20.58.530:FF:000002">
    <property type="entry name" value="Class V myosin"/>
    <property type="match status" value="1"/>
</dbReference>
<evidence type="ECO:0000256" key="4">
    <source>
        <dbReference type="ARBA" id="ARBA00022840"/>
    </source>
</evidence>
<dbReference type="Gene3D" id="1.20.58.530">
    <property type="match status" value="1"/>
</dbReference>
<evidence type="ECO:0000256" key="7">
    <source>
        <dbReference type="ARBA" id="ARBA00023123"/>
    </source>
</evidence>
<evidence type="ECO:0000256" key="6">
    <source>
        <dbReference type="ARBA" id="ARBA00023054"/>
    </source>
</evidence>
<dbReference type="Pfam" id="PF00063">
    <property type="entry name" value="Myosin_head"/>
    <property type="match status" value="1"/>
</dbReference>
<dbReference type="Pfam" id="PF01843">
    <property type="entry name" value="DIL"/>
    <property type="match status" value="1"/>
</dbReference>
<dbReference type="GO" id="GO:0000146">
    <property type="term" value="F:microfilament motor activity"/>
    <property type="evidence" value="ECO:0007669"/>
    <property type="project" value="TreeGrafter"/>
</dbReference>
<dbReference type="Gene3D" id="3.30.70.1590">
    <property type="match status" value="1"/>
</dbReference>
<keyword evidence="7 10" id="KW-0518">Myosin</keyword>
<dbReference type="InterPro" id="IPR004009">
    <property type="entry name" value="SH3_Myosin"/>
</dbReference>
<dbReference type="GO" id="GO:0005524">
    <property type="term" value="F:ATP binding"/>
    <property type="evidence" value="ECO:0007669"/>
    <property type="project" value="UniProtKB-UniRule"/>
</dbReference>
<evidence type="ECO:0000256" key="3">
    <source>
        <dbReference type="ARBA" id="ARBA00022741"/>
    </source>
</evidence>
<evidence type="ECO:0000256" key="11">
    <source>
        <dbReference type="SAM" id="Coils"/>
    </source>
</evidence>
<keyword evidence="6 11" id="KW-0175">Coiled coil</keyword>
<protein>
    <submittedName>
        <fullName evidence="16">Myosin-8</fullName>
    </submittedName>
</protein>
<dbReference type="GO" id="GO:0005516">
    <property type="term" value="F:calmodulin binding"/>
    <property type="evidence" value="ECO:0007669"/>
    <property type="project" value="UniProtKB-KW"/>
</dbReference>
<keyword evidence="5" id="KW-0112">Calmodulin-binding</keyword>
<evidence type="ECO:0000259" key="14">
    <source>
        <dbReference type="PROSITE" id="PS51844"/>
    </source>
</evidence>
<evidence type="ECO:0000256" key="9">
    <source>
        <dbReference type="ARBA" id="ARBA00023203"/>
    </source>
</evidence>
<dbReference type="Pfam" id="PF00612">
    <property type="entry name" value="IQ"/>
    <property type="match status" value="3"/>
</dbReference>